<evidence type="ECO:0000313" key="3">
    <source>
        <dbReference type="EMBL" id="MBC8585312.1"/>
    </source>
</evidence>
<dbReference type="Pfam" id="PF01381">
    <property type="entry name" value="HTH_3"/>
    <property type="match status" value="1"/>
</dbReference>
<dbReference type="SMART" id="SM00530">
    <property type="entry name" value="HTH_XRE"/>
    <property type="match status" value="1"/>
</dbReference>
<dbReference type="PROSITE" id="PS50943">
    <property type="entry name" value="HTH_CROC1"/>
    <property type="match status" value="1"/>
</dbReference>
<dbReference type="EMBL" id="JACRTD010000004">
    <property type="protein sequence ID" value="MBC8585312.1"/>
    <property type="molecule type" value="Genomic_DNA"/>
</dbReference>
<dbReference type="GO" id="GO:0005829">
    <property type="term" value="C:cytosol"/>
    <property type="evidence" value="ECO:0007669"/>
    <property type="project" value="TreeGrafter"/>
</dbReference>
<dbReference type="SUPFAM" id="SSF47413">
    <property type="entry name" value="lambda repressor-like DNA-binding domains"/>
    <property type="match status" value="1"/>
</dbReference>
<name>A0A926ICL5_9FIRM</name>
<proteinExistence type="predicted"/>
<gene>
    <name evidence="3" type="ORF">H8705_06915</name>
</gene>
<evidence type="ECO:0000313" key="4">
    <source>
        <dbReference type="Proteomes" id="UP000623678"/>
    </source>
</evidence>
<dbReference type="InterPro" id="IPR050807">
    <property type="entry name" value="TransReg_Diox_bact_type"/>
</dbReference>
<dbReference type="AlphaFoldDB" id="A0A926ICL5"/>
<feature type="domain" description="HTH cro/C1-type" evidence="2">
    <location>
        <begin position="11"/>
        <end position="65"/>
    </location>
</feature>
<keyword evidence="1" id="KW-0238">DNA-binding</keyword>
<organism evidence="3 4">
    <name type="scientific">Youxingia wuxianensis</name>
    <dbReference type="NCBI Taxonomy" id="2763678"/>
    <lineage>
        <taxon>Bacteria</taxon>
        <taxon>Bacillati</taxon>
        <taxon>Bacillota</taxon>
        <taxon>Clostridia</taxon>
        <taxon>Eubacteriales</taxon>
        <taxon>Oscillospiraceae</taxon>
        <taxon>Youxingia</taxon>
    </lineage>
</organism>
<evidence type="ECO:0000256" key="1">
    <source>
        <dbReference type="ARBA" id="ARBA00023125"/>
    </source>
</evidence>
<accession>A0A926ICL5</accession>
<keyword evidence="4" id="KW-1185">Reference proteome</keyword>
<protein>
    <submittedName>
        <fullName evidence="3">Helix-turn-helix transcriptional regulator</fullName>
    </submittedName>
</protein>
<dbReference type="GO" id="GO:0003677">
    <property type="term" value="F:DNA binding"/>
    <property type="evidence" value="ECO:0007669"/>
    <property type="project" value="UniProtKB-KW"/>
</dbReference>
<comment type="caution">
    <text evidence="3">The sequence shown here is derived from an EMBL/GenBank/DDBJ whole genome shotgun (WGS) entry which is preliminary data.</text>
</comment>
<sequence>MDICKIVGDNIKKLRLEKHLTQEHLAFYSKMSCAHLAKTERGLNNPTILTIQNIADALGVDPEELFRNSGR</sequence>
<dbReference type="CDD" id="cd00093">
    <property type="entry name" value="HTH_XRE"/>
    <property type="match status" value="1"/>
</dbReference>
<dbReference type="InterPro" id="IPR001387">
    <property type="entry name" value="Cro/C1-type_HTH"/>
</dbReference>
<dbReference type="Gene3D" id="1.10.260.40">
    <property type="entry name" value="lambda repressor-like DNA-binding domains"/>
    <property type="match status" value="1"/>
</dbReference>
<dbReference type="PANTHER" id="PTHR46797">
    <property type="entry name" value="HTH-TYPE TRANSCRIPTIONAL REGULATOR"/>
    <property type="match status" value="1"/>
</dbReference>
<dbReference type="GO" id="GO:0003700">
    <property type="term" value="F:DNA-binding transcription factor activity"/>
    <property type="evidence" value="ECO:0007669"/>
    <property type="project" value="TreeGrafter"/>
</dbReference>
<dbReference type="RefSeq" id="WP_262395096.1">
    <property type="nucleotide sequence ID" value="NZ_JACRTD010000004.1"/>
</dbReference>
<reference evidence="3" key="1">
    <citation type="submission" date="2020-08" db="EMBL/GenBank/DDBJ databases">
        <title>Genome public.</title>
        <authorList>
            <person name="Liu C."/>
            <person name="Sun Q."/>
        </authorList>
    </citation>
    <scope>NUCLEOTIDE SEQUENCE</scope>
    <source>
        <strain evidence="3">NSJ-64</strain>
    </source>
</reference>
<dbReference type="PANTHER" id="PTHR46797:SF1">
    <property type="entry name" value="METHYLPHOSPHONATE SYNTHASE"/>
    <property type="match status" value="1"/>
</dbReference>
<evidence type="ECO:0000259" key="2">
    <source>
        <dbReference type="PROSITE" id="PS50943"/>
    </source>
</evidence>
<dbReference type="InterPro" id="IPR010982">
    <property type="entry name" value="Lambda_DNA-bd_dom_sf"/>
</dbReference>
<dbReference type="Proteomes" id="UP000623678">
    <property type="component" value="Unassembled WGS sequence"/>
</dbReference>